<evidence type="ECO:0000256" key="4">
    <source>
        <dbReference type="ARBA" id="ARBA00022989"/>
    </source>
</evidence>
<dbReference type="GO" id="GO:0032153">
    <property type="term" value="C:cell division site"/>
    <property type="evidence" value="ECO:0007669"/>
    <property type="project" value="UniProtKB-UniRule"/>
</dbReference>
<evidence type="ECO:0000256" key="9">
    <source>
        <dbReference type="SAM" id="Coils"/>
    </source>
</evidence>
<dbReference type="HAMAP" id="MF_00910">
    <property type="entry name" value="FtsL"/>
    <property type="match status" value="1"/>
</dbReference>
<keyword evidence="2 7" id="KW-0132">Cell division</keyword>
<evidence type="ECO:0000256" key="7">
    <source>
        <dbReference type="HAMAP-Rule" id="MF_00910"/>
    </source>
</evidence>
<evidence type="ECO:0000313" key="11">
    <source>
        <dbReference type="EMBL" id="KGX83760.1"/>
    </source>
</evidence>
<feature type="transmembrane region" description="Helical" evidence="7">
    <location>
        <begin position="39"/>
        <end position="58"/>
    </location>
</feature>
<name>A0A0A5FY76_9BACI</name>
<dbReference type="eggNOG" id="COG4839">
    <property type="taxonomic scope" value="Bacteria"/>
</dbReference>
<dbReference type="GO" id="GO:0005886">
    <property type="term" value="C:plasma membrane"/>
    <property type="evidence" value="ECO:0007669"/>
    <property type="project" value="UniProtKB-SubCell"/>
</dbReference>
<reference evidence="11 12" key="1">
    <citation type="submission" date="2013-08" db="EMBL/GenBank/DDBJ databases">
        <authorList>
            <person name="Huang J."/>
            <person name="Wang G."/>
        </authorList>
    </citation>
    <scope>NUCLEOTIDE SEQUENCE [LARGE SCALE GENOMIC DNA]</scope>
    <source>
        <strain evidence="11 12">BH030004</strain>
    </source>
</reference>
<dbReference type="EMBL" id="AVPF01000084">
    <property type="protein sequence ID" value="KGX83760.1"/>
    <property type="molecule type" value="Genomic_DNA"/>
</dbReference>
<organism evidence="11 12">
    <name type="scientific">Pontibacillus marinus BH030004 = DSM 16465</name>
    <dbReference type="NCBI Taxonomy" id="1385511"/>
    <lineage>
        <taxon>Bacteria</taxon>
        <taxon>Bacillati</taxon>
        <taxon>Bacillota</taxon>
        <taxon>Bacilli</taxon>
        <taxon>Bacillales</taxon>
        <taxon>Bacillaceae</taxon>
        <taxon>Pontibacillus</taxon>
    </lineage>
</organism>
<evidence type="ECO:0000256" key="5">
    <source>
        <dbReference type="ARBA" id="ARBA00023136"/>
    </source>
</evidence>
<dbReference type="STRING" id="1385511.GCA_000425225_00941"/>
<feature type="coiled-coil region" evidence="9">
    <location>
        <begin position="55"/>
        <end position="82"/>
    </location>
</feature>
<evidence type="ECO:0000256" key="2">
    <source>
        <dbReference type="ARBA" id="ARBA00022618"/>
    </source>
</evidence>
<keyword evidence="3 7" id="KW-0812">Transmembrane</keyword>
<keyword evidence="1 7" id="KW-1003">Cell membrane</keyword>
<gene>
    <name evidence="7" type="primary">ftsL</name>
    <name evidence="11" type="ORF">N783_21760</name>
</gene>
<dbReference type="RefSeq" id="WP_027448190.1">
    <property type="nucleotide sequence ID" value="NZ_AVPF01000084.1"/>
</dbReference>
<dbReference type="Proteomes" id="UP000030403">
    <property type="component" value="Unassembled WGS sequence"/>
</dbReference>
<comment type="caution">
    <text evidence="11">The sequence shown here is derived from an EMBL/GenBank/DDBJ whole genome shotgun (WGS) entry which is preliminary data.</text>
</comment>
<evidence type="ECO:0000256" key="1">
    <source>
        <dbReference type="ARBA" id="ARBA00022475"/>
    </source>
</evidence>
<dbReference type="InterPro" id="IPR011922">
    <property type="entry name" value="Cell_div_FtsL"/>
</dbReference>
<dbReference type="Pfam" id="PF04977">
    <property type="entry name" value="DivIC"/>
    <property type="match status" value="1"/>
</dbReference>
<comment type="subcellular location">
    <subcellularLocation>
        <location evidence="7">Cell membrane</location>
        <topology evidence="7">Single-pass type II membrane protein</topology>
    </subcellularLocation>
    <text evidence="7">Localizes to the division septum where it forms a ring structure.</text>
</comment>
<proteinExistence type="inferred from homology"/>
<evidence type="ECO:0000313" key="12">
    <source>
        <dbReference type="Proteomes" id="UP000030403"/>
    </source>
</evidence>
<comment type="function">
    <text evidence="7">Essential cell division protein.</text>
</comment>
<dbReference type="NCBIfam" id="TIGR02209">
    <property type="entry name" value="ftsL_broad"/>
    <property type="match status" value="1"/>
</dbReference>
<dbReference type="OrthoDB" id="2973386at2"/>
<feature type="compositionally biased region" description="Basic and acidic residues" evidence="10">
    <location>
        <begin position="1"/>
        <end position="10"/>
    </location>
</feature>
<feature type="compositionally biased region" description="Low complexity" evidence="10">
    <location>
        <begin position="13"/>
        <end position="23"/>
    </location>
</feature>
<dbReference type="GO" id="GO:0043093">
    <property type="term" value="P:FtsZ-dependent cytokinesis"/>
    <property type="evidence" value="ECO:0007669"/>
    <property type="project" value="UniProtKB-UniRule"/>
</dbReference>
<keyword evidence="12" id="KW-1185">Reference proteome</keyword>
<comment type="similarity">
    <text evidence="7">Belongs to the FtsL family.</text>
</comment>
<evidence type="ECO:0000256" key="3">
    <source>
        <dbReference type="ARBA" id="ARBA00022692"/>
    </source>
</evidence>
<evidence type="ECO:0000256" key="10">
    <source>
        <dbReference type="SAM" id="MobiDB-lite"/>
    </source>
</evidence>
<feature type="region of interest" description="Disordered" evidence="10">
    <location>
        <begin position="1"/>
        <end position="28"/>
    </location>
</feature>
<protein>
    <recommendedName>
        <fullName evidence="7 8">Cell division protein FtsL</fullName>
    </recommendedName>
</protein>
<keyword evidence="9" id="KW-0175">Coiled coil</keyword>
<accession>A0A0A5FY76</accession>
<dbReference type="InterPro" id="IPR007060">
    <property type="entry name" value="FtsL/DivIC"/>
</dbReference>
<keyword evidence="4 7" id="KW-1133">Transmembrane helix</keyword>
<keyword evidence="6 7" id="KW-0131">Cell cycle</keyword>
<evidence type="ECO:0000256" key="8">
    <source>
        <dbReference type="NCBIfam" id="TIGR02209"/>
    </source>
</evidence>
<sequence length="124" mass="13894">MSAEKAKVLHDSQQQTQTQQQQTKVHVHKKKWVSTGEKVLYTLVSSLAIAASVFIVSYSSSLDSMNRDIQKLEGNISDQKVVNENLQYKIKELSDPERILKIAKKNGLKIHQSKVKQADTVSGS</sequence>
<evidence type="ECO:0000256" key="6">
    <source>
        <dbReference type="ARBA" id="ARBA00023306"/>
    </source>
</evidence>
<keyword evidence="5 7" id="KW-0472">Membrane</keyword>
<dbReference type="AlphaFoldDB" id="A0A0A5FY76"/>